<dbReference type="AlphaFoldDB" id="A0A0F9D019"/>
<evidence type="ECO:0000313" key="1">
    <source>
        <dbReference type="EMBL" id="KKL11191.1"/>
    </source>
</evidence>
<proteinExistence type="predicted"/>
<sequence>MEYLKNLEDFGTAFKEGENLEGFFSKLVSFLERKVFNRISKRVNFLLTRINDQKLEIIADGNTDKNENGNWRISESSGDLIIEKRVSGTWTEVRKFHG</sequence>
<reference evidence="1" key="1">
    <citation type="journal article" date="2015" name="Nature">
        <title>Complex archaea that bridge the gap between prokaryotes and eukaryotes.</title>
        <authorList>
            <person name="Spang A."/>
            <person name="Saw J.H."/>
            <person name="Jorgensen S.L."/>
            <person name="Zaremba-Niedzwiedzka K."/>
            <person name="Martijn J."/>
            <person name="Lind A.E."/>
            <person name="van Eijk R."/>
            <person name="Schleper C."/>
            <person name="Guy L."/>
            <person name="Ettema T.J."/>
        </authorList>
    </citation>
    <scope>NUCLEOTIDE SEQUENCE</scope>
</reference>
<accession>A0A0F9D019</accession>
<protein>
    <submittedName>
        <fullName evidence="1">Uncharacterized protein</fullName>
    </submittedName>
</protein>
<dbReference type="EMBL" id="LAZR01041755">
    <property type="protein sequence ID" value="KKL11191.1"/>
    <property type="molecule type" value="Genomic_DNA"/>
</dbReference>
<gene>
    <name evidence="1" type="ORF">LCGC14_2548290</name>
</gene>
<organism evidence="1">
    <name type="scientific">marine sediment metagenome</name>
    <dbReference type="NCBI Taxonomy" id="412755"/>
    <lineage>
        <taxon>unclassified sequences</taxon>
        <taxon>metagenomes</taxon>
        <taxon>ecological metagenomes</taxon>
    </lineage>
</organism>
<name>A0A0F9D019_9ZZZZ</name>
<comment type="caution">
    <text evidence="1">The sequence shown here is derived from an EMBL/GenBank/DDBJ whole genome shotgun (WGS) entry which is preliminary data.</text>
</comment>